<accession>A0A151AZT4</accession>
<dbReference type="OrthoDB" id="1727302at2"/>
<dbReference type="RefSeq" id="WP_062282122.1">
    <property type="nucleotide sequence ID" value="NZ_LTBC01000002.1"/>
</dbReference>
<dbReference type="PATRIC" id="fig|1122241.3.peg.982"/>
<sequence>MNGSYHKTKRALEIDLEEIRLLAEAAAATPSFGVRHTLLNHILGEVEEAIFWNHHLAHLMAYEPPYQPPYPPPYKPPRPPYYDDPVPYSEKPAEEKK</sequence>
<protein>
    <submittedName>
        <fullName evidence="2">Uncharacterized protein</fullName>
    </submittedName>
</protein>
<evidence type="ECO:0000313" key="2">
    <source>
        <dbReference type="EMBL" id="KYH33154.1"/>
    </source>
</evidence>
<keyword evidence="3" id="KW-1185">Reference proteome</keyword>
<reference evidence="2 3" key="1">
    <citation type="submission" date="2016-02" db="EMBL/GenBank/DDBJ databases">
        <title>Genome sequence of Moorella mulderi DSM 14980.</title>
        <authorList>
            <person name="Poehlein A."/>
            <person name="Daniel R."/>
        </authorList>
    </citation>
    <scope>NUCLEOTIDE SEQUENCE [LARGE SCALE GENOMIC DNA]</scope>
    <source>
        <strain evidence="2 3">DSM 14980</strain>
    </source>
</reference>
<comment type="caution">
    <text evidence="2">The sequence shown here is derived from an EMBL/GenBank/DDBJ whole genome shotgun (WGS) entry which is preliminary data.</text>
</comment>
<dbReference type="Proteomes" id="UP000075670">
    <property type="component" value="Unassembled WGS sequence"/>
</dbReference>
<gene>
    <name evidence="2" type="ORF">MOMUL_09330</name>
</gene>
<name>A0A151AZT4_9FIRM</name>
<evidence type="ECO:0000256" key="1">
    <source>
        <dbReference type="SAM" id="MobiDB-lite"/>
    </source>
</evidence>
<evidence type="ECO:0000313" key="3">
    <source>
        <dbReference type="Proteomes" id="UP000075670"/>
    </source>
</evidence>
<dbReference type="EMBL" id="LTBC01000002">
    <property type="protein sequence ID" value="KYH33154.1"/>
    <property type="molecule type" value="Genomic_DNA"/>
</dbReference>
<feature type="compositionally biased region" description="Pro residues" evidence="1">
    <location>
        <begin position="68"/>
        <end position="82"/>
    </location>
</feature>
<organism evidence="2 3">
    <name type="scientific">Moorella mulderi DSM 14980</name>
    <dbReference type="NCBI Taxonomy" id="1122241"/>
    <lineage>
        <taxon>Bacteria</taxon>
        <taxon>Bacillati</taxon>
        <taxon>Bacillota</taxon>
        <taxon>Clostridia</taxon>
        <taxon>Neomoorellales</taxon>
        <taxon>Neomoorellaceae</taxon>
        <taxon>Neomoorella</taxon>
    </lineage>
</organism>
<proteinExistence type="predicted"/>
<feature type="region of interest" description="Disordered" evidence="1">
    <location>
        <begin position="68"/>
        <end position="97"/>
    </location>
</feature>
<dbReference type="AlphaFoldDB" id="A0A151AZT4"/>